<reference evidence="1 2" key="1">
    <citation type="journal article" date="2010" name="Nature">
        <title>Genome sequence of the palaeopolyploid soybean.</title>
        <authorList>
            <person name="Schmutz J."/>
            <person name="Cannon S.B."/>
            <person name="Schlueter J."/>
            <person name="Ma J."/>
            <person name="Mitros T."/>
            <person name="Nelson W."/>
            <person name="Hyten D.L."/>
            <person name="Song Q."/>
            <person name="Thelen J.J."/>
            <person name="Cheng J."/>
            <person name="Xu D."/>
            <person name="Hellsten U."/>
            <person name="May G.D."/>
            <person name="Yu Y."/>
            <person name="Sakurai T."/>
            <person name="Umezawa T."/>
            <person name="Bhattacharyya M.K."/>
            <person name="Sandhu D."/>
            <person name="Valliyodan B."/>
            <person name="Lindquist E."/>
            <person name="Peto M."/>
            <person name="Grant D."/>
            <person name="Shu S."/>
            <person name="Goodstein D."/>
            <person name="Barry K."/>
            <person name="Futrell-Griggs M."/>
            <person name="Abernathy B."/>
            <person name="Du J."/>
            <person name="Tian Z."/>
            <person name="Zhu L."/>
            <person name="Gill N."/>
            <person name="Joshi T."/>
            <person name="Libault M."/>
            <person name="Sethuraman A."/>
            <person name="Zhang X.-C."/>
            <person name="Shinozaki K."/>
            <person name="Nguyen H.T."/>
            <person name="Wing R.A."/>
            <person name="Cregan P."/>
            <person name="Specht J."/>
            <person name="Grimwood J."/>
            <person name="Rokhsar D."/>
            <person name="Stacey G."/>
            <person name="Shoemaker R.C."/>
            <person name="Jackson S.A."/>
        </authorList>
    </citation>
    <scope>NUCLEOTIDE SEQUENCE [LARGE SCALE GENOMIC DNA]</scope>
    <source>
        <strain evidence="2">cv. Williams 82</strain>
        <tissue evidence="1">Callus</tissue>
    </source>
</reference>
<organism evidence="1">
    <name type="scientific">Glycine max</name>
    <name type="common">Soybean</name>
    <name type="synonym">Glycine hispida</name>
    <dbReference type="NCBI Taxonomy" id="3847"/>
    <lineage>
        <taxon>Eukaryota</taxon>
        <taxon>Viridiplantae</taxon>
        <taxon>Streptophyta</taxon>
        <taxon>Embryophyta</taxon>
        <taxon>Tracheophyta</taxon>
        <taxon>Spermatophyta</taxon>
        <taxon>Magnoliopsida</taxon>
        <taxon>eudicotyledons</taxon>
        <taxon>Gunneridae</taxon>
        <taxon>Pentapetalae</taxon>
        <taxon>rosids</taxon>
        <taxon>fabids</taxon>
        <taxon>Fabales</taxon>
        <taxon>Fabaceae</taxon>
        <taxon>Papilionoideae</taxon>
        <taxon>50 kb inversion clade</taxon>
        <taxon>NPAAA clade</taxon>
        <taxon>indigoferoid/millettioid clade</taxon>
        <taxon>Phaseoleae</taxon>
        <taxon>Glycine</taxon>
        <taxon>Glycine subgen. Soja</taxon>
    </lineage>
</organism>
<evidence type="ECO:0000313" key="1">
    <source>
        <dbReference type="EMBL" id="KRH75977.1"/>
    </source>
</evidence>
<evidence type="ECO:0000313" key="2">
    <source>
        <dbReference type="EnsemblPlants" id="KRH75977"/>
    </source>
</evidence>
<evidence type="ECO:0000313" key="3">
    <source>
        <dbReference type="Proteomes" id="UP000008827"/>
    </source>
</evidence>
<dbReference type="InParanoid" id="A0A0R0LEM0"/>
<dbReference type="Gramene" id="KRH75977">
    <property type="protein sequence ID" value="KRH75977"/>
    <property type="gene ID" value="GLYMA_01G121900"/>
</dbReference>
<name>A0A0R0LEM0_SOYBN</name>
<accession>A0A0R0LEM0</accession>
<protein>
    <submittedName>
        <fullName evidence="1 2">Uncharacterized protein</fullName>
    </submittedName>
</protein>
<sequence length="67" mass="7664">MISRLHIWTVEITQSMIDAPYPLKLPACVTTHLNGCDQHMMIIRRFGPSLQWNVIVLDIGIGEKYVV</sequence>
<reference evidence="2" key="2">
    <citation type="submission" date="2018-02" db="UniProtKB">
        <authorList>
            <consortium name="EnsemblPlants"/>
        </authorList>
    </citation>
    <scope>IDENTIFICATION</scope>
    <source>
        <strain evidence="2">Williams 82</strain>
    </source>
</reference>
<dbReference type="EMBL" id="CM000834">
    <property type="protein sequence ID" value="KRH75977.1"/>
    <property type="molecule type" value="Genomic_DNA"/>
</dbReference>
<proteinExistence type="predicted"/>
<dbReference type="EnsemblPlants" id="KRH75977">
    <property type="protein sequence ID" value="KRH75977"/>
    <property type="gene ID" value="GLYMA_01G121900"/>
</dbReference>
<keyword evidence="3" id="KW-1185">Reference proteome</keyword>
<reference evidence="1" key="3">
    <citation type="submission" date="2018-07" db="EMBL/GenBank/DDBJ databases">
        <title>WGS assembly of Glycine max.</title>
        <authorList>
            <person name="Schmutz J."/>
            <person name="Cannon S."/>
            <person name="Schlueter J."/>
            <person name="Ma J."/>
            <person name="Mitros T."/>
            <person name="Nelson W."/>
            <person name="Hyten D."/>
            <person name="Song Q."/>
            <person name="Thelen J."/>
            <person name="Cheng J."/>
            <person name="Xu D."/>
            <person name="Hellsten U."/>
            <person name="May G."/>
            <person name="Yu Y."/>
            <person name="Sakurai T."/>
            <person name="Umezawa T."/>
            <person name="Bhattacharyya M."/>
            <person name="Sandhu D."/>
            <person name="Valliyodan B."/>
            <person name="Lindquist E."/>
            <person name="Peto M."/>
            <person name="Grant D."/>
            <person name="Shu S."/>
            <person name="Goodstein D."/>
            <person name="Barry K."/>
            <person name="Futrell-Griggs M."/>
            <person name="Abernathy B."/>
            <person name="Du J."/>
            <person name="Tian Z."/>
            <person name="Zhu L."/>
            <person name="Gill N."/>
            <person name="Joshi T."/>
            <person name="Libault M."/>
            <person name="Sethuraman A."/>
            <person name="Zhang X."/>
            <person name="Shinozaki K."/>
            <person name="Nguyen H."/>
            <person name="Wing R."/>
            <person name="Cregan P."/>
            <person name="Specht J."/>
            <person name="Grimwood J."/>
            <person name="Rokhsar D."/>
            <person name="Stacey G."/>
            <person name="Shoemaker R."/>
            <person name="Jackson S."/>
        </authorList>
    </citation>
    <scope>NUCLEOTIDE SEQUENCE</scope>
    <source>
        <tissue evidence="1">Callus</tissue>
    </source>
</reference>
<dbReference type="Proteomes" id="UP000008827">
    <property type="component" value="Chromosome 1"/>
</dbReference>
<dbReference type="AlphaFoldDB" id="A0A0R0LEM0"/>
<gene>
    <name evidence="1" type="ORF">GLYMA_01G121900</name>
</gene>